<evidence type="ECO:0000256" key="1">
    <source>
        <dbReference type="ARBA" id="ARBA00004141"/>
    </source>
</evidence>
<evidence type="ECO:0000256" key="5">
    <source>
        <dbReference type="ARBA" id="ARBA00023136"/>
    </source>
</evidence>
<feature type="compositionally biased region" description="Low complexity" evidence="6">
    <location>
        <begin position="292"/>
        <end position="303"/>
    </location>
</feature>
<evidence type="ECO:0000259" key="8">
    <source>
        <dbReference type="Pfam" id="PF00892"/>
    </source>
</evidence>
<feature type="transmembrane region" description="Helical" evidence="7">
    <location>
        <begin position="211"/>
        <end position="233"/>
    </location>
</feature>
<feature type="region of interest" description="Disordered" evidence="6">
    <location>
        <begin position="288"/>
        <end position="309"/>
    </location>
</feature>
<evidence type="ECO:0000313" key="10">
    <source>
        <dbReference type="Proteomes" id="UP001064933"/>
    </source>
</evidence>
<feature type="transmembrane region" description="Helical" evidence="7">
    <location>
        <begin position="65"/>
        <end position="87"/>
    </location>
</feature>
<keyword evidence="10" id="KW-1185">Reference proteome</keyword>
<evidence type="ECO:0000256" key="4">
    <source>
        <dbReference type="ARBA" id="ARBA00022989"/>
    </source>
</evidence>
<dbReference type="InterPro" id="IPR037185">
    <property type="entry name" value="EmrE-like"/>
</dbReference>
<dbReference type="Gene3D" id="1.10.3730.20">
    <property type="match status" value="1"/>
</dbReference>
<evidence type="ECO:0000256" key="7">
    <source>
        <dbReference type="SAM" id="Phobius"/>
    </source>
</evidence>
<keyword evidence="3 7" id="KW-0812">Transmembrane</keyword>
<feature type="transmembrane region" description="Helical" evidence="7">
    <location>
        <begin position="121"/>
        <end position="141"/>
    </location>
</feature>
<protein>
    <submittedName>
        <fullName evidence="9">DMT family transporter</fullName>
    </submittedName>
</protein>
<keyword evidence="5 7" id="KW-0472">Membrane</keyword>
<feature type="transmembrane region" description="Helical" evidence="7">
    <location>
        <begin position="36"/>
        <end position="53"/>
    </location>
</feature>
<name>A0ABY6B238_9BURK</name>
<dbReference type="PANTHER" id="PTHR32322">
    <property type="entry name" value="INNER MEMBRANE TRANSPORTER"/>
    <property type="match status" value="1"/>
</dbReference>
<gene>
    <name evidence="9" type="ORF">N4261_21740</name>
</gene>
<evidence type="ECO:0000256" key="3">
    <source>
        <dbReference type="ARBA" id="ARBA00022692"/>
    </source>
</evidence>
<reference evidence="9" key="1">
    <citation type="submission" date="2022-10" db="EMBL/GenBank/DDBJ databases">
        <title>Characterization and whole genome sequencing of a new Roseateles species, isolated from fresh water.</title>
        <authorList>
            <person name="Guliayeva D.Y."/>
            <person name="Akhremchuk A.E."/>
            <person name="Sikolenko M.A."/>
            <person name="Valentovich L.N."/>
            <person name="Sidarenka A.V."/>
        </authorList>
    </citation>
    <scope>NUCLEOTIDE SEQUENCE</scope>
    <source>
        <strain evidence="9">BIM B-1768</strain>
    </source>
</reference>
<feature type="transmembrane region" description="Helical" evidence="7">
    <location>
        <begin position="240"/>
        <end position="260"/>
    </location>
</feature>
<organism evidence="9 10">
    <name type="scientific">Roseateles amylovorans</name>
    <dbReference type="NCBI Taxonomy" id="2978473"/>
    <lineage>
        <taxon>Bacteria</taxon>
        <taxon>Pseudomonadati</taxon>
        <taxon>Pseudomonadota</taxon>
        <taxon>Betaproteobacteria</taxon>
        <taxon>Burkholderiales</taxon>
        <taxon>Sphaerotilaceae</taxon>
        <taxon>Roseateles</taxon>
    </lineage>
</organism>
<dbReference type="SUPFAM" id="SSF103481">
    <property type="entry name" value="Multidrug resistance efflux transporter EmrE"/>
    <property type="match status" value="2"/>
</dbReference>
<feature type="domain" description="EamA" evidence="8">
    <location>
        <begin position="5"/>
        <end position="133"/>
    </location>
</feature>
<dbReference type="InterPro" id="IPR050638">
    <property type="entry name" value="AA-Vitamin_Transporters"/>
</dbReference>
<dbReference type="PANTHER" id="PTHR32322:SF2">
    <property type="entry name" value="EAMA DOMAIN-CONTAINING PROTEIN"/>
    <property type="match status" value="1"/>
</dbReference>
<comment type="subcellular location">
    <subcellularLocation>
        <location evidence="1">Membrane</location>
        <topology evidence="1">Multi-pass membrane protein</topology>
    </subcellularLocation>
</comment>
<accession>A0ABY6B238</accession>
<proteinExistence type="inferred from homology"/>
<feature type="domain" description="EamA" evidence="8">
    <location>
        <begin position="150"/>
        <end position="284"/>
    </location>
</feature>
<dbReference type="Pfam" id="PF00892">
    <property type="entry name" value="EamA"/>
    <property type="match status" value="2"/>
</dbReference>
<feature type="transmembrane region" description="Helical" evidence="7">
    <location>
        <begin position="147"/>
        <end position="168"/>
    </location>
</feature>
<dbReference type="Proteomes" id="UP001064933">
    <property type="component" value="Chromosome"/>
</dbReference>
<dbReference type="InterPro" id="IPR000620">
    <property type="entry name" value="EamA_dom"/>
</dbReference>
<evidence type="ECO:0000256" key="2">
    <source>
        <dbReference type="ARBA" id="ARBA00007362"/>
    </source>
</evidence>
<feature type="transmembrane region" description="Helical" evidence="7">
    <location>
        <begin position="93"/>
        <end position="114"/>
    </location>
</feature>
<dbReference type="RefSeq" id="WP_261757334.1">
    <property type="nucleotide sequence ID" value="NZ_CP104562.2"/>
</dbReference>
<feature type="transmembrane region" description="Helical" evidence="7">
    <location>
        <begin position="180"/>
        <end position="199"/>
    </location>
</feature>
<comment type="similarity">
    <text evidence="2">Belongs to the EamA transporter family.</text>
</comment>
<evidence type="ECO:0000256" key="6">
    <source>
        <dbReference type="SAM" id="MobiDB-lite"/>
    </source>
</evidence>
<evidence type="ECO:0000313" key="9">
    <source>
        <dbReference type="EMBL" id="UXH77583.1"/>
    </source>
</evidence>
<sequence>MQRHWLTYALVTTLFWGAWGALTGFSSERGFPDTLIYVVWALTMIPPALLVLARAGWKLQRDPRAVGLGLAVGLLGAGGQMLLFRAVESGPAYLIFPIVSLSPAVTIALSFGLLRERTGRLGVAGIVLALCSLPLFDFQTGQQGQPLGLWFVLALVVMLAWGLQAYFLKTANNAASAESIFFYMTLSALLCVPVALWMTDFSRPIPWGWDGPGLAAVIQVLNAIGALTLVYAFRYGKALVVSPMVNAGAPLLTALLSMALSGATPSGTKLVGVGLALLAALLLALQPEGGPAASSDSSAGANAADKEPA</sequence>
<keyword evidence="4 7" id="KW-1133">Transmembrane helix</keyword>
<dbReference type="EMBL" id="CP104562">
    <property type="protein sequence ID" value="UXH77583.1"/>
    <property type="molecule type" value="Genomic_DNA"/>
</dbReference>